<evidence type="ECO:0000256" key="1">
    <source>
        <dbReference type="SAM" id="Phobius"/>
    </source>
</evidence>
<accession>A0A1F5P2I8</accession>
<proteinExistence type="predicted"/>
<dbReference type="AlphaFoldDB" id="A0A1F5P2I8"/>
<reference evidence="2 3" key="1">
    <citation type="journal article" date="2016" name="Nat. Commun.">
        <title>Thousands of microbial genomes shed light on interconnected biogeochemical processes in an aquifer system.</title>
        <authorList>
            <person name="Anantharaman K."/>
            <person name="Brown C.T."/>
            <person name="Hug L.A."/>
            <person name="Sharon I."/>
            <person name="Castelle C.J."/>
            <person name="Probst A.J."/>
            <person name="Thomas B.C."/>
            <person name="Singh A."/>
            <person name="Wilkins M.J."/>
            <person name="Karaoz U."/>
            <person name="Brodie E.L."/>
            <person name="Williams K.H."/>
            <person name="Hubbard S.S."/>
            <person name="Banfield J.F."/>
        </authorList>
    </citation>
    <scope>NUCLEOTIDE SEQUENCE [LARGE SCALE GENOMIC DNA]</scope>
</reference>
<dbReference type="EMBL" id="MFEN01000035">
    <property type="protein sequence ID" value="OGE83830.1"/>
    <property type="molecule type" value="Genomic_DNA"/>
</dbReference>
<protein>
    <submittedName>
        <fullName evidence="2">Uncharacterized protein</fullName>
    </submittedName>
</protein>
<evidence type="ECO:0000313" key="2">
    <source>
        <dbReference type="EMBL" id="OGE83830.1"/>
    </source>
</evidence>
<organism evidence="2 3">
    <name type="scientific">Candidatus Doudnabacteria bacterium RIFCSPHIGHO2_01_FULL_49_9</name>
    <dbReference type="NCBI Taxonomy" id="1817827"/>
    <lineage>
        <taxon>Bacteria</taxon>
        <taxon>Candidatus Doudnaibacteriota</taxon>
    </lineage>
</organism>
<gene>
    <name evidence="2" type="ORF">A2846_04730</name>
</gene>
<feature type="transmembrane region" description="Helical" evidence="1">
    <location>
        <begin position="5"/>
        <end position="22"/>
    </location>
</feature>
<keyword evidence="1" id="KW-1133">Transmembrane helix</keyword>
<name>A0A1F5P2I8_9BACT</name>
<evidence type="ECO:0000313" key="3">
    <source>
        <dbReference type="Proteomes" id="UP000176339"/>
    </source>
</evidence>
<keyword evidence="1" id="KW-0472">Membrane</keyword>
<sequence>MRTKIIIIAIIAIAGGISYWSFDLSRPSVTLPTPSEGRQVQDFVNQTFADNREVNLDSPQQEDDHEESNNDNKVLSAEFGCTGPKDSDFDCYQEYYKSIVVEQGIAHAFSDLRERYEENGYVRSQCHPLTHVIGNEAAKKFADVGEAYAVADSFCWSGYHHGVLEGIIGRIGLAKLESQMNEICRSLAEKDRYSFDHYNCVHGLGHGVMAISDNDLFKSLEKCDVVTDSWERTSCWSGAFMENVIFDNKYHYSKFLKPEDPVYPCNAVGEQYKSTCYLMQTSYMLKVTNGDFAKVFDLCGSIEENHRNTCYQSLGRDVSGRSLSNVAQTKAGCGLGKTLDQRTFCIIGAVKDFISYLHDDARAKELCAVLEEKSVQDTCYQTTESYYSTF</sequence>
<keyword evidence="1" id="KW-0812">Transmembrane</keyword>
<comment type="caution">
    <text evidence="2">The sequence shown here is derived from an EMBL/GenBank/DDBJ whole genome shotgun (WGS) entry which is preliminary data.</text>
</comment>
<dbReference type="Proteomes" id="UP000176339">
    <property type="component" value="Unassembled WGS sequence"/>
</dbReference>